<dbReference type="SUPFAM" id="SSF53448">
    <property type="entry name" value="Nucleotide-diphospho-sugar transferases"/>
    <property type="match status" value="1"/>
</dbReference>
<organism evidence="1 2">
    <name type="scientific">Vibrio albus</name>
    <dbReference type="NCBI Taxonomy" id="2200953"/>
    <lineage>
        <taxon>Bacteria</taxon>
        <taxon>Pseudomonadati</taxon>
        <taxon>Pseudomonadota</taxon>
        <taxon>Gammaproteobacteria</taxon>
        <taxon>Vibrionales</taxon>
        <taxon>Vibrionaceae</taxon>
        <taxon>Vibrio</taxon>
    </lineage>
</organism>
<dbReference type="Gene3D" id="3.90.550.10">
    <property type="entry name" value="Spore Coat Polysaccharide Biosynthesis Protein SpsA, Chain A"/>
    <property type="match status" value="1"/>
</dbReference>
<dbReference type="CDD" id="cd02513">
    <property type="entry name" value="CMP-NeuAc_Synthase"/>
    <property type="match status" value="1"/>
</dbReference>
<dbReference type="InterPro" id="IPR003329">
    <property type="entry name" value="Cytidylyl_trans"/>
</dbReference>
<comment type="caution">
    <text evidence="1">The sequence shown here is derived from an EMBL/GenBank/DDBJ whole genome shotgun (WGS) entry which is preliminary data.</text>
</comment>
<protein>
    <submittedName>
        <fullName evidence="1">Pseudaminic acid cytidylyltransferase</fullName>
    </submittedName>
</protein>
<dbReference type="Proteomes" id="UP000245362">
    <property type="component" value="Unassembled WGS sequence"/>
</dbReference>
<dbReference type="PANTHER" id="PTHR21485:SF6">
    <property type="entry name" value="N-ACYLNEURAMINATE CYTIDYLYLTRANSFERASE-RELATED"/>
    <property type="match status" value="1"/>
</dbReference>
<evidence type="ECO:0000313" key="1">
    <source>
        <dbReference type="EMBL" id="PWI33099.1"/>
    </source>
</evidence>
<dbReference type="PANTHER" id="PTHR21485">
    <property type="entry name" value="HAD SUPERFAMILY MEMBERS CMAS AND KDSC"/>
    <property type="match status" value="1"/>
</dbReference>
<sequence length="233" mass="26569">MKVAIIPARGGSKRIPRKNIKEFDGKPIIAYSIEAAQRSGCFDKVIVSTDDPEIADVAREYGAEVPFFRPADVSDDYSTTADVLLHAIKWYEAQNVVIDYLCCIYATAPFIKVKDIQETYRLLQQDESAYYSFPVCEFPFPIQRGVKLDQAGRVEMFQPEHFNTRSQDLEPAYHDIGQFYWGKPEAYKKGIPMFSDKAIAYPVSRKRVVDLDTPQDWEFALLLSKALRGTTEC</sequence>
<keyword evidence="2" id="KW-1185">Reference proteome</keyword>
<dbReference type="InterPro" id="IPR020039">
    <property type="entry name" value="PseF"/>
</dbReference>
<keyword evidence="1" id="KW-0808">Transferase</keyword>
<dbReference type="Pfam" id="PF02348">
    <property type="entry name" value="CTP_transf_3"/>
    <property type="match status" value="1"/>
</dbReference>
<reference evidence="1 2" key="1">
    <citation type="submission" date="2018-05" db="EMBL/GenBank/DDBJ databases">
        <title>Vibrio limimaris sp. nov., isolated from marine sediment.</title>
        <authorList>
            <person name="Li C.-M."/>
        </authorList>
    </citation>
    <scope>NUCLEOTIDE SEQUENCE [LARGE SCALE GENOMIC DNA]</scope>
    <source>
        <strain evidence="1 2">E4404</strain>
    </source>
</reference>
<dbReference type="NCBIfam" id="TIGR03584">
    <property type="entry name" value="PseF"/>
    <property type="match status" value="1"/>
</dbReference>
<dbReference type="AlphaFoldDB" id="A0A2U3B8G7"/>
<accession>A0A2U3B8G7</accession>
<dbReference type="InterPro" id="IPR050793">
    <property type="entry name" value="CMP-NeuNAc_synthase"/>
</dbReference>
<gene>
    <name evidence="1" type="primary">pseF</name>
    <name evidence="1" type="ORF">DI392_12385</name>
</gene>
<dbReference type="RefSeq" id="WP_109320215.1">
    <property type="nucleotide sequence ID" value="NZ_QFWT01000006.1"/>
</dbReference>
<dbReference type="InterPro" id="IPR029044">
    <property type="entry name" value="Nucleotide-diphossugar_trans"/>
</dbReference>
<keyword evidence="1" id="KW-0548">Nucleotidyltransferase</keyword>
<dbReference type="OrthoDB" id="9805604at2"/>
<name>A0A2U3B8G7_9VIBR</name>
<proteinExistence type="predicted"/>
<dbReference type="GO" id="GO:0008781">
    <property type="term" value="F:N-acylneuraminate cytidylyltransferase activity"/>
    <property type="evidence" value="ECO:0007669"/>
    <property type="project" value="TreeGrafter"/>
</dbReference>
<evidence type="ECO:0000313" key="2">
    <source>
        <dbReference type="Proteomes" id="UP000245362"/>
    </source>
</evidence>
<dbReference type="EMBL" id="QFWT01000006">
    <property type="protein sequence ID" value="PWI33099.1"/>
    <property type="molecule type" value="Genomic_DNA"/>
</dbReference>